<sequence length="136" mass="15874">MEALVLMLMEKDPETGVFSNEVGSYTIQEHGNLVEGIYLIHKEEQDLVFLKLTTDRDVDDWEYDAVLDYYDMDVMKETVLSIEESEGYNPVWEVSFEFMDSQDGMESLLAAILGKHRLILDEVYEAIKDKKEEYEE</sequence>
<name>A0A841KVM7_9FIRM</name>
<gene>
    <name evidence="1" type="ORF">HNQ80_003849</name>
</gene>
<evidence type="ECO:0000313" key="1">
    <source>
        <dbReference type="EMBL" id="MBB6217726.1"/>
    </source>
</evidence>
<dbReference type="AlphaFoldDB" id="A0A841KVM7"/>
<proteinExistence type="predicted"/>
<dbReference type="Proteomes" id="UP000579281">
    <property type="component" value="Unassembled WGS sequence"/>
</dbReference>
<reference evidence="1 2" key="1">
    <citation type="submission" date="2020-08" db="EMBL/GenBank/DDBJ databases">
        <title>Genomic Encyclopedia of Type Strains, Phase IV (KMG-IV): sequencing the most valuable type-strain genomes for metagenomic binning, comparative biology and taxonomic classification.</title>
        <authorList>
            <person name="Goeker M."/>
        </authorList>
    </citation>
    <scope>NUCLEOTIDE SEQUENCE [LARGE SCALE GENOMIC DNA]</scope>
    <source>
        <strain evidence="1 2">DSM 103526</strain>
    </source>
</reference>
<dbReference type="EMBL" id="JACHEN010000027">
    <property type="protein sequence ID" value="MBB6217726.1"/>
    <property type="molecule type" value="Genomic_DNA"/>
</dbReference>
<dbReference type="InterPro" id="IPR046650">
    <property type="entry name" value="DUF6762"/>
</dbReference>
<evidence type="ECO:0000313" key="2">
    <source>
        <dbReference type="Proteomes" id="UP000579281"/>
    </source>
</evidence>
<dbReference type="Pfam" id="PF20548">
    <property type="entry name" value="DUF6762"/>
    <property type="match status" value="1"/>
</dbReference>
<accession>A0A841KVM7</accession>
<dbReference type="RefSeq" id="WP_184312220.1">
    <property type="nucleotide sequence ID" value="NZ_JACHEN010000027.1"/>
</dbReference>
<organism evidence="1 2">
    <name type="scientific">Anaerosolibacter carboniphilus</name>
    <dbReference type="NCBI Taxonomy" id="1417629"/>
    <lineage>
        <taxon>Bacteria</taxon>
        <taxon>Bacillati</taxon>
        <taxon>Bacillota</taxon>
        <taxon>Clostridia</taxon>
        <taxon>Peptostreptococcales</taxon>
        <taxon>Thermotaleaceae</taxon>
        <taxon>Anaerosolibacter</taxon>
    </lineage>
</organism>
<comment type="caution">
    <text evidence="1">The sequence shown here is derived from an EMBL/GenBank/DDBJ whole genome shotgun (WGS) entry which is preliminary data.</text>
</comment>
<keyword evidence="2" id="KW-1185">Reference proteome</keyword>
<protein>
    <submittedName>
        <fullName evidence="1">Uncharacterized protein</fullName>
    </submittedName>
</protein>